<keyword evidence="2" id="KW-1185">Reference proteome</keyword>
<protein>
    <submittedName>
        <fullName evidence="1">Branched-chain amino acid ABC transporter permease</fullName>
    </submittedName>
</protein>
<name>A0ACC5R4B7_9HYPH</name>
<organism evidence="1 2">
    <name type="scientific">Taklimakanibacter albus</name>
    <dbReference type="NCBI Taxonomy" id="2800327"/>
    <lineage>
        <taxon>Bacteria</taxon>
        <taxon>Pseudomonadati</taxon>
        <taxon>Pseudomonadota</taxon>
        <taxon>Alphaproteobacteria</taxon>
        <taxon>Hyphomicrobiales</taxon>
        <taxon>Aestuariivirgaceae</taxon>
        <taxon>Taklimakanibacter</taxon>
    </lineage>
</organism>
<gene>
    <name evidence="1" type="ORF">JHL16_13785</name>
</gene>
<sequence>MIYVIQTLVDAVSVGAVYALSALGIGLLFGVMRLVNFAQGEFVTIGIYTLMLTVGLWFPLAAILTVLVVVLLALLADRLAFKPVRDADPATMLITSFALSYLLQNVLVLIFGARPIGFNIIPELGLPVMIGEIRIPRLNILTICVAVGLLTGIALFLRRTRIGIEMRAAAVDFRMARLLGIKGDRVIAVAFALTGVLSAVVAVLFAAQTGTAAPTYGLQLALVGFVATVIGGMGSLVGAVFGGMIVGVVTVCLQALLPPELRVFREAFVYAVVIAILVLRPDGLFQGVGSRERV</sequence>
<dbReference type="EMBL" id="JAENHL010000007">
    <property type="protein sequence ID" value="MBK1867422.1"/>
    <property type="molecule type" value="Genomic_DNA"/>
</dbReference>
<dbReference type="Proteomes" id="UP000616151">
    <property type="component" value="Unassembled WGS sequence"/>
</dbReference>
<comment type="caution">
    <text evidence="1">The sequence shown here is derived from an EMBL/GenBank/DDBJ whole genome shotgun (WGS) entry which is preliminary data.</text>
</comment>
<accession>A0ACC5R4B7</accession>
<evidence type="ECO:0000313" key="1">
    <source>
        <dbReference type="EMBL" id="MBK1867422.1"/>
    </source>
</evidence>
<proteinExistence type="predicted"/>
<reference evidence="1" key="1">
    <citation type="submission" date="2021-01" db="EMBL/GenBank/DDBJ databases">
        <authorList>
            <person name="Sun Q."/>
        </authorList>
    </citation>
    <scope>NUCLEOTIDE SEQUENCE</scope>
    <source>
        <strain evidence="1">YIM B02566</strain>
    </source>
</reference>
<evidence type="ECO:0000313" key="2">
    <source>
        <dbReference type="Proteomes" id="UP000616151"/>
    </source>
</evidence>